<dbReference type="Pfam" id="PF00512">
    <property type="entry name" value="HisKA"/>
    <property type="match status" value="1"/>
</dbReference>
<dbReference type="AlphaFoldDB" id="Q3B565"/>
<keyword evidence="4" id="KW-0597">Phosphoprotein</keyword>
<dbReference type="InterPro" id="IPR036890">
    <property type="entry name" value="HATPase_C_sf"/>
</dbReference>
<dbReference type="RefSeq" id="WP_011357391.1">
    <property type="nucleotide sequence ID" value="NC_007512.1"/>
</dbReference>
<dbReference type="SMART" id="SM00388">
    <property type="entry name" value="HisKA"/>
    <property type="match status" value="1"/>
</dbReference>
<dbReference type="InterPro" id="IPR003661">
    <property type="entry name" value="HisK_dim/P_dom"/>
</dbReference>
<dbReference type="PRINTS" id="PR00344">
    <property type="entry name" value="BCTRLSENSOR"/>
</dbReference>
<dbReference type="EMBL" id="CP000096">
    <property type="protein sequence ID" value="ABB23516.1"/>
    <property type="molecule type" value="Genomic_DNA"/>
</dbReference>
<keyword evidence="11" id="KW-0902">Two-component regulatory system</keyword>
<evidence type="ECO:0000256" key="1">
    <source>
        <dbReference type="ARBA" id="ARBA00000085"/>
    </source>
</evidence>
<dbReference type="GO" id="GO:0030295">
    <property type="term" value="F:protein kinase activator activity"/>
    <property type="evidence" value="ECO:0007669"/>
    <property type="project" value="TreeGrafter"/>
</dbReference>
<evidence type="ECO:0000256" key="11">
    <source>
        <dbReference type="ARBA" id="ARBA00023012"/>
    </source>
</evidence>
<feature type="domain" description="HAMP" evidence="15">
    <location>
        <begin position="193"/>
        <end position="245"/>
    </location>
</feature>
<accession>Q3B565</accession>
<keyword evidence="10 13" id="KW-1133">Transmembrane helix</keyword>
<dbReference type="SMART" id="SM00387">
    <property type="entry name" value="HATPase_c"/>
    <property type="match status" value="1"/>
</dbReference>
<dbReference type="GO" id="GO:0000156">
    <property type="term" value="F:phosphorelay response regulator activity"/>
    <property type="evidence" value="ECO:0007669"/>
    <property type="project" value="TreeGrafter"/>
</dbReference>
<dbReference type="eggNOG" id="COG5002">
    <property type="taxonomic scope" value="Bacteria"/>
</dbReference>
<keyword evidence="17" id="KW-1185">Reference proteome</keyword>
<dbReference type="Pfam" id="PF13188">
    <property type="entry name" value="PAS_8"/>
    <property type="match status" value="1"/>
</dbReference>
<evidence type="ECO:0000256" key="3">
    <source>
        <dbReference type="ARBA" id="ARBA00012438"/>
    </source>
</evidence>
<sequence>MQARVSFRLGAVFGVIVFLTVIVSYLTLGRQLREVLQTGIGMELKRELALNREMLKGGAARADVEADPDGWADRIGSILDLRVTLIAIDGRVIGDSYIDRDKLSRIENHGMRPEVKGALSGSFGENARYSRTIKEQMLYMAVPVGSPRPFAVLRFAKPLYDIRLFEAGVRKGIERGLFFALLFSLVVVLLTAFFIARPLRRIAETAEKRVHGDFSGIIPSHRRDEIGMLARACNFMSEEIRKMSRSEEWYRAVFSGIREAIVVTDAACDIILLNPSASRMFRLSGAMFQSRPLTMLGDSGLCALIEGVHRSRTAVLKEELAVMTVKGVRTMQVSSMPVVRDGEFDGSVFVLNDITRLRNLERIRRDFVSSVSHELRTPLTSIRGYAETLLDGAMNDPEHAQAFLRIILQESEQLTALVNDVLDLSKIESGRIEYTYGPVDLSRVVEHSMEMLRPAFEKKEVKFELSIPPGLPPVQADEAYLGIVIRNLLDNAVKYVDAGTGKVRFRAFRTGDSVQFDVEDNGSGIAHQDLERIFERFYRVDKARSRQLGGTGLGLSIVKHIVLSHKGDIKVRSRLNRGSTFSVTLPMATDFSNTRT</sequence>
<dbReference type="Pfam" id="PF02518">
    <property type="entry name" value="HATPase_c"/>
    <property type="match status" value="1"/>
</dbReference>
<dbReference type="PANTHER" id="PTHR42878">
    <property type="entry name" value="TWO-COMPONENT HISTIDINE KINASE"/>
    <property type="match status" value="1"/>
</dbReference>
<dbReference type="HOGENOM" id="CLU_000445_89_6_10"/>
<dbReference type="SUPFAM" id="SSF55874">
    <property type="entry name" value="ATPase domain of HSP90 chaperone/DNA topoisomerase II/histidine kinase"/>
    <property type="match status" value="1"/>
</dbReference>
<dbReference type="PROSITE" id="PS50109">
    <property type="entry name" value="HIS_KIN"/>
    <property type="match status" value="1"/>
</dbReference>
<dbReference type="InterPro" id="IPR000014">
    <property type="entry name" value="PAS"/>
</dbReference>
<evidence type="ECO:0000256" key="7">
    <source>
        <dbReference type="ARBA" id="ARBA00022741"/>
    </source>
</evidence>
<dbReference type="STRING" id="319225.Plut_0633"/>
<protein>
    <recommendedName>
        <fullName evidence="3">histidine kinase</fullName>
        <ecNumber evidence="3">2.7.13.3</ecNumber>
    </recommendedName>
</protein>
<dbReference type="PROSITE" id="PS50885">
    <property type="entry name" value="HAMP"/>
    <property type="match status" value="1"/>
</dbReference>
<keyword evidence="12 13" id="KW-0472">Membrane</keyword>
<dbReference type="Proteomes" id="UP000002709">
    <property type="component" value="Chromosome"/>
</dbReference>
<dbReference type="InterPro" id="IPR050351">
    <property type="entry name" value="BphY/WalK/GraS-like"/>
</dbReference>
<dbReference type="PANTHER" id="PTHR42878:SF7">
    <property type="entry name" value="SENSOR HISTIDINE KINASE GLRK"/>
    <property type="match status" value="1"/>
</dbReference>
<organism evidence="16 17">
    <name type="scientific">Chlorobium luteolum (strain DSM 273 / BCRC 81028 / 2530)</name>
    <name type="common">Pelodictyon luteolum</name>
    <dbReference type="NCBI Taxonomy" id="319225"/>
    <lineage>
        <taxon>Bacteria</taxon>
        <taxon>Pseudomonadati</taxon>
        <taxon>Chlorobiota</taxon>
        <taxon>Chlorobiia</taxon>
        <taxon>Chlorobiales</taxon>
        <taxon>Chlorobiaceae</taxon>
        <taxon>Chlorobium/Pelodictyon group</taxon>
        <taxon>Pelodictyon</taxon>
    </lineage>
</organism>
<keyword evidence="8 16" id="KW-0418">Kinase</keyword>
<dbReference type="FunFam" id="1.10.287.130:FF:000001">
    <property type="entry name" value="Two-component sensor histidine kinase"/>
    <property type="match status" value="1"/>
</dbReference>
<dbReference type="GO" id="GO:0005524">
    <property type="term" value="F:ATP binding"/>
    <property type="evidence" value="ECO:0007669"/>
    <property type="project" value="UniProtKB-KW"/>
</dbReference>
<dbReference type="NCBIfam" id="TIGR00229">
    <property type="entry name" value="sensory_box"/>
    <property type="match status" value="1"/>
</dbReference>
<evidence type="ECO:0000313" key="17">
    <source>
        <dbReference type="Proteomes" id="UP000002709"/>
    </source>
</evidence>
<evidence type="ECO:0000256" key="12">
    <source>
        <dbReference type="ARBA" id="ARBA00023136"/>
    </source>
</evidence>
<dbReference type="CDD" id="cd00075">
    <property type="entry name" value="HATPase"/>
    <property type="match status" value="1"/>
</dbReference>
<dbReference type="Gene3D" id="1.10.287.130">
    <property type="match status" value="1"/>
</dbReference>
<evidence type="ECO:0000256" key="6">
    <source>
        <dbReference type="ARBA" id="ARBA00022692"/>
    </source>
</evidence>
<dbReference type="InterPro" id="IPR036097">
    <property type="entry name" value="HisK_dim/P_sf"/>
</dbReference>
<dbReference type="SUPFAM" id="SSF158472">
    <property type="entry name" value="HAMP domain-like"/>
    <property type="match status" value="1"/>
</dbReference>
<feature type="transmembrane region" description="Helical" evidence="13">
    <location>
        <begin position="176"/>
        <end position="196"/>
    </location>
</feature>
<evidence type="ECO:0000256" key="5">
    <source>
        <dbReference type="ARBA" id="ARBA00022679"/>
    </source>
</evidence>
<keyword evidence="6 13" id="KW-0812">Transmembrane</keyword>
<dbReference type="CDD" id="cd06225">
    <property type="entry name" value="HAMP"/>
    <property type="match status" value="1"/>
</dbReference>
<reference evidence="17" key="1">
    <citation type="submission" date="2005-08" db="EMBL/GenBank/DDBJ databases">
        <title>Complete sequence of Pelodictyon luteolum DSM 273.</title>
        <authorList>
            <consortium name="US DOE Joint Genome Institute"/>
            <person name="Copeland A."/>
            <person name="Lucas S."/>
            <person name="Lapidus A."/>
            <person name="Barry K."/>
            <person name="Detter J.C."/>
            <person name="Glavina T."/>
            <person name="Hammon N."/>
            <person name="Israni S."/>
            <person name="Pitluck S."/>
            <person name="Bryant D."/>
            <person name="Schmutz J."/>
            <person name="Larimer F."/>
            <person name="Land M."/>
            <person name="Kyrpides N."/>
            <person name="Ivanova N."/>
            <person name="Richardson P."/>
        </authorList>
    </citation>
    <scope>NUCLEOTIDE SEQUENCE [LARGE SCALE GENOMIC DNA]</scope>
    <source>
        <strain evidence="17">DSM 273 / BCRC 81028 / 2530</strain>
    </source>
</reference>
<dbReference type="Gene3D" id="3.30.450.20">
    <property type="entry name" value="PAS domain"/>
    <property type="match status" value="1"/>
</dbReference>
<name>Q3B565_CHLL3</name>
<evidence type="ECO:0000256" key="9">
    <source>
        <dbReference type="ARBA" id="ARBA00022840"/>
    </source>
</evidence>
<feature type="domain" description="Histidine kinase" evidence="14">
    <location>
        <begin position="370"/>
        <end position="589"/>
    </location>
</feature>
<dbReference type="Gene3D" id="3.30.565.10">
    <property type="entry name" value="Histidine kinase-like ATPase, C-terminal domain"/>
    <property type="match status" value="1"/>
</dbReference>
<evidence type="ECO:0000256" key="10">
    <source>
        <dbReference type="ARBA" id="ARBA00022989"/>
    </source>
</evidence>
<comment type="catalytic activity">
    <reaction evidence="1">
        <text>ATP + protein L-histidine = ADP + protein N-phospho-L-histidine.</text>
        <dbReference type="EC" id="2.7.13.3"/>
    </reaction>
</comment>
<dbReference type="InterPro" id="IPR035965">
    <property type="entry name" value="PAS-like_dom_sf"/>
</dbReference>
<dbReference type="SUPFAM" id="SSF55785">
    <property type="entry name" value="PYP-like sensor domain (PAS domain)"/>
    <property type="match status" value="1"/>
</dbReference>
<keyword evidence="7" id="KW-0547">Nucleotide-binding</keyword>
<dbReference type="InterPro" id="IPR003660">
    <property type="entry name" value="HAMP_dom"/>
</dbReference>
<dbReference type="SMART" id="SM00091">
    <property type="entry name" value="PAS"/>
    <property type="match status" value="1"/>
</dbReference>
<evidence type="ECO:0000256" key="2">
    <source>
        <dbReference type="ARBA" id="ARBA00004141"/>
    </source>
</evidence>
<dbReference type="SUPFAM" id="SSF47384">
    <property type="entry name" value="Homodimeric domain of signal transducing histidine kinase"/>
    <property type="match status" value="1"/>
</dbReference>
<dbReference type="SMART" id="SM00304">
    <property type="entry name" value="HAMP"/>
    <property type="match status" value="1"/>
</dbReference>
<evidence type="ECO:0000256" key="4">
    <source>
        <dbReference type="ARBA" id="ARBA00022553"/>
    </source>
</evidence>
<gene>
    <name evidence="16" type="ordered locus">Plut_0633</name>
</gene>
<keyword evidence="9" id="KW-0067">ATP-binding</keyword>
<dbReference type="KEGG" id="plt:Plut_0633"/>
<evidence type="ECO:0000256" key="13">
    <source>
        <dbReference type="SAM" id="Phobius"/>
    </source>
</evidence>
<feature type="transmembrane region" description="Helical" evidence="13">
    <location>
        <begin position="6"/>
        <end position="28"/>
    </location>
</feature>
<dbReference type="GO" id="GO:0007234">
    <property type="term" value="P:osmosensory signaling via phosphorelay pathway"/>
    <property type="evidence" value="ECO:0007669"/>
    <property type="project" value="TreeGrafter"/>
</dbReference>
<evidence type="ECO:0000259" key="14">
    <source>
        <dbReference type="PROSITE" id="PS50109"/>
    </source>
</evidence>
<dbReference type="Gene3D" id="1.10.8.500">
    <property type="entry name" value="HAMP domain in histidine kinase"/>
    <property type="match status" value="1"/>
</dbReference>
<proteinExistence type="predicted"/>
<dbReference type="Pfam" id="PF00672">
    <property type="entry name" value="HAMP"/>
    <property type="match status" value="1"/>
</dbReference>
<dbReference type="GO" id="GO:0016020">
    <property type="term" value="C:membrane"/>
    <property type="evidence" value="ECO:0007669"/>
    <property type="project" value="UniProtKB-SubCell"/>
</dbReference>
<evidence type="ECO:0000256" key="8">
    <source>
        <dbReference type="ARBA" id="ARBA00022777"/>
    </source>
</evidence>
<dbReference type="OrthoDB" id="9813151at2"/>
<dbReference type="FunFam" id="3.30.565.10:FF:000006">
    <property type="entry name" value="Sensor histidine kinase WalK"/>
    <property type="match status" value="1"/>
</dbReference>
<dbReference type="InterPro" id="IPR005467">
    <property type="entry name" value="His_kinase_dom"/>
</dbReference>
<dbReference type="InterPro" id="IPR004358">
    <property type="entry name" value="Sig_transdc_His_kin-like_C"/>
</dbReference>
<dbReference type="CDD" id="cd00082">
    <property type="entry name" value="HisKA"/>
    <property type="match status" value="1"/>
</dbReference>
<dbReference type="GO" id="GO:0000155">
    <property type="term" value="F:phosphorelay sensor kinase activity"/>
    <property type="evidence" value="ECO:0007669"/>
    <property type="project" value="InterPro"/>
</dbReference>
<evidence type="ECO:0000313" key="16">
    <source>
        <dbReference type="EMBL" id="ABB23516.1"/>
    </source>
</evidence>
<evidence type="ECO:0000259" key="15">
    <source>
        <dbReference type="PROSITE" id="PS50885"/>
    </source>
</evidence>
<comment type="subcellular location">
    <subcellularLocation>
        <location evidence="2">Membrane</location>
        <topology evidence="2">Multi-pass membrane protein</topology>
    </subcellularLocation>
</comment>
<dbReference type="InterPro" id="IPR003594">
    <property type="entry name" value="HATPase_dom"/>
</dbReference>
<keyword evidence="5 16" id="KW-0808">Transferase</keyword>
<dbReference type="EC" id="2.7.13.3" evidence="3"/>